<evidence type="ECO:0000256" key="1">
    <source>
        <dbReference type="SAM" id="Phobius"/>
    </source>
</evidence>
<feature type="transmembrane region" description="Helical" evidence="1">
    <location>
        <begin position="21"/>
        <end position="48"/>
    </location>
</feature>
<comment type="caution">
    <text evidence="2">The sequence shown here is derived from an EMBL/GenBank/DDBJ whole genome shotgun (WGS) entry which is preliminary data.</text>
</comment>
<name>A0A931I451_9HYPH</name>
<keyword evidence="1" id="KW-0812">Transmembrane</keyword>
<dbReference type="Proteomes" id="UP000631694">
    <property type="component" value="Unassembled WGS sequence"/>
</dbReference>
<feature type="transmembrane region" description="Helical" evidence="1">
    <location>
        <begin position="60"/>
        <end position="80"/>
    </location>
</feature>
<accession>A0A931I451</accession>
<gene>
    <name evidence="2" type="ORF">I5731_14920</name>
</gene>
<organism evidence="2 3">
    <name type="scientific">Methylobrevis albus</name>
    <dbReference type="NCBI Taxonomy" id="2793297"/>
    <lineage>
        <taxon>Bacteria</taxon>
        <taxon>Pseudomonadati</taxon>
        <taxon>Pseudomonadota</taxon>
        <taxon>Alphaproteobacteria</taxon>
        <taxon>Hyphomicrobiales</taxon>
        <taxon>Pleomorphomonadaceae</taxon>
        <taxon>Methylobrevis</taxon>
    </lineage>
</organism>
<keyword evidence="1" id="KW-1133">Transmembrane helix</keyword>
<dbReference type="AlphaFoldDB" id="A0A931I451"/>
<proteinExistence type="predicted"/>
<sequence>MEQIRAKVEESFTKANTGAKAWSTAYHTILGAAGIVGIIASLVSGAGITGDILGMSSKTFIAVLSALAAMLTFIGGFGGFEKKWISNRQLRHDLNMIKVDMDANDADEKTIRTKYKEAMSRHESIFVGDSI</sequence>
<dbReference type="RefSeq" id="WP_197312184.1">
    <property type="nucleotide sequence ID" value="NZ_JADZLT010000052.1"/>
</dbReference>
<keyword evidence="1" id="KW-0472">Membrane</keyword>
<reference evidence="2" key="1">
    <citation type="submission" date="2020-12" db="EMBL/GenBank/DDBJ databases">
        <title>Methylobrevis albus sp. nov., isolated from fresh water lack sediment.</title>
        <authorList>
            <person name="Zou Q."/>
        </authorList>
    </citation>
    <scope>NUCLEOTIDE SEQUENCE</scope>
    <source>
        <strain evidence="2">L22</strain>
    </source>
</reference>
<dbReference type="EMBL" id="JADZLT010000052">
    <property type="protein sequence ID" value="MBH0239119.1"/>
    <property type="molecule type" value="Genomic_DNA"/>
</dbReference>
<protein>
    <recommendedName>
        <fullName evidence="4">SMODS and SLOG-associating 2TM effector domain-containing protein</fullName>
    </recommendedName>
</protein>
<keyword evidence="3" id="KW-1185">Reference proteome</keyword>
<evidence type="ECO:0000313" key="2">
    <source>
        <dbReference type="EMBL" id="MBH0239119.1"/>
    </source>
</evidence>
<evidence type="ECO:0000313" key="3">
    <source>
        <dbReference type="Proteomes" id="UP000631694"/>
    </source>
</evidence>
<evidence type="ECO:0008006" key="4">
    <source>
        <dbReference type="Google" id="ProtNLM"/>
    </source>
</evidence>